<dbReference type="Proteomes" id="UP001371456">
    <property type="component" value="Unassembled WGS sequence"/>
</dbReference>
<keyword evidence="2" id="KW-1185">Reference proteome</keyword>
<evidence type="ECO:0000313" key="1">
    <source>
        <dbReference type="EMBL" id="KAK6804810.1"/>
    </source>
</evidence>
<reference evidence="1 2" key="1">
    <citation type="submission" date="2024-02" db="EMBL/GenBank/DDBJ databases">
        <title>de novo genome assembly of Solanum bulbocastanum strain 11H21.</title>
        <authorList>
            <person name="Hosaka A.J."/>
        </authorList>
    </citation>
    <scope>NUCLEOTIDE SEQUENCE [LARGE SCALE GENOMIC DNA]</scope>
    <source>
        <tissue evidence="1">Young leaves</tissue>
    </source>
</reference>
<sequence length="119" mass="13679">MAYWNTTSNEVLAFDVKNEVSAVLHVPIPPGRYGALTQIEDELCHVTAYNEGGDVFVLDIYGGMYMSLNTFIPCFNNADDIVVIYTNERIYLYHLREQKVEALRTPGQLNPQRRFIYLI</sequence>
<dbReference type="AlphaFoldDB" id="A0AAN8YR22"/>
<name>A0AAN8YR22_SOLBU</name>
<proteinExistence type="predicted"/>
<accession>A0AAN8YR22</accession>
<gene>
    <name evidence="1" type="ORF">RDI58_002594</name>
</gene>
<evidence type="ECO:0000313" key="2">
    <source>
        <dbReference type="Proteomes" id="UP001371456"/>
    </source>
</evidence>
<organism evidence="1 2">
    <name type="scientific">Solanum bulbocastanum</name>
    <name type="common">Wild potato</name>
    <dbReference type="NCBI Taxonomy" id="147425"/>
    <lineage>
        <taxon>Eukaryota</taxon>
        <taxon>Viridiplantae</taxon>
        <taxon>Streptophyta</taxon>
        <taxon>Embryophyta</taxon>
        <taxon>Tracheophyta</taxon>
        <taxon>Spermatophyta</taxon>
        <taxon>Magnoliopsida</taxon>
        <taxon>eudicotyledons</taxon>
        <taxon>Gunneridae</taxon>
        <taxon>Pentapetalae</taxon>
        <taxon>asterids</taxon>
        <taxon>lamiids</taxon>
        <taxon>Solanales</taxon>
        <taxon>Solanaceae</taxon>
        <taxon>Solanoideae</taxon>
        <taxon>Solaneae</taxon>
        <taxon>Solanum</taxon>
    </lineage>
</organism>
<protein>
    <submittedName>
        <fullName evidence="1">Uncharacterized protein</fullName>
    </submittedName>
</protein>
<dbReference type="EMBL" id="JBANQN010000001">
    <property type="protein sequence ID" value="KAK6804810.1"/>
    <property type="molecule type" value="Genomic_DNA"/>
</dbReference>
<comment type="caution">
    <text evidence="1">The sequence shown here is derived from an EMBL/GenBank/DDBJ whole genome shotgun (WGS) entry which is preliminary data.</text>
</comment>